<evidence type="ECO:0000256" key="1">
    <source>
        <dbReference type="SAM" id="MobiDB-lite"/>
    </source>
</evidence>
<reference evidence="2" key="1">
    <citation type="submission" date="2022-07" db="EMBL/GenBank/DDBJ databases">
        <authorList>
            <person name="Macas J."/>
            <person name="Novak P."/>
            <person name="Neumann P."/>
        </authorList>
    </citation>
    <scope>NUCLEOTIDE SEQUENCE</scope>
</reference>
<comment type="caution">
    <text evidence="2">The sequence shown here is derived from an EMBL/GenBank/DDBJ whole genome shotgun (WGS) entry which is preliminary data.</text>
</comment>
<sequence>MPGVATMELPVEPQSLKNLSFKSLKRALDLFSPLDCPSDQESKKNRLRHKLNFEYRSITNTSPAMASQSFQAQRESASSNALSLVGIGIARIGPQKCGLDKELVLGPALQSKIRFSTAIAPLNPSSKKGLSTAATMERTPSDWPRPGRTTGSSAGTWIGCGLLQWTPAMRGSVQALQIEPSRSGI</sequence>
<evidence type="ECO:0000313" key="3">
    <source>
        <dbReference type="Proteomes" id="UP001152523"/>
    </source>
</evidence>
<feature type="region of interest" description="Disordered" evidence="1">
    <location>
        <begin position="126"/>
        <end position="153"/>
    </location>
</feature>
<dbReference type="EMBL" id="CAMAPF010000915">
    <property type="protein sequence ID" value="CAH9120727.1"/>
    <property type="molecule type" value="Genomic_DNA"/>
</dbReference>
<proteinExistence type="predicted"/>
<name>A0AAV0EDR9_9ASTE</name>
<keyword evidence="3" id="KW-1185">Reference proteome</keyword>
<dbReference type="AlphaFoldDB" id="A0AAV0EDR9"/>
<gene>
    <name evidence="2" type="ORF">CEPIT_LOCUS23174</name>
</gene>
<accession>A0AAV0EDR9</accession>
<organism evidence="2 3">
    <name type="scientific">Cuscuta epithymum</name>
    <dbReference type="NCBI Taxonomy" id="186058"/>
    <lineage>
        <taxon>Eukaryota</taxon>
        <taxon>Viridiplantae</taxon>
        <taxon>Streptophyta</taxon>
        <taxon>Embryophyta</taxon>
        <taxon>Tracheophyta</taxon>
        <taxon>Spermatophyta</taxon>
        <taxon>Magnoliopsida</taxon>
        <taxon>eudicotyledons</taxon>
        <taxon>Gunneridae</taxon>
        <taxon>Pentapetalae</taxon>
        <taxon>asterids</taxon>
        <taxon>lamiids</taxon>
        <taxon>Solanales</taxon>
        <taxon>Convolvulaceae</taxon>
        <taxon>Cuscuteae</taxon>
        <taxon>Cuscuta</taxon>
        <taxon>Cuscuta subgen. Cuscuta</taxon>
    </lineage>
</organism>
<evidence type="ECO:0000313" key="2">
    <source>
        <dbReference type="EMBL" id="CAH9120727.1"/>
    </source>
</evidence>
<dbReference type="Proteomes" id="UP001152523">
    <property type="component" value="Unassembled WGS sequence"/>
</dbReference>
<protein>
    <submittedName>
        <fullName evidence="2">Uncharacterized protein</fullName>
    </submittedName>
</protein>